<evidence type="ECO:0000313" key="2">
    <source>
        <dbReference type="Proteomes" id="UP000735302"/>
    </source>
</evidence>
<reference evidence="1 2" key="1">
    <citation type="journal article" date="2021" name="Elife">
        <title>Chloroplast acquisition without the gene transfer in kleptoplastic sea slugs, Plakobranchus ocellatus.</title>
        <authorList>
            <person name="Maeda T."/>
            <person name="Takahashi S."/>
            <person name="Yoshida T."/>
            <person name="Shimamura S."/>
            <person name="Takaki Y."/>
            <person name="Nagai Y."/>
            <person name="Toyoda A."/>
            <person name="Suzuki Y."/>
            <person name="Arimoto A."/>
            <person name="Ishii H."/>
            <person name="Satoh N."/>
            <person name="Nishiyama T."/>
            <person name="Hasebe M."/>
            <person name="Maruyama T."/>
            <person name="Minagawa J."/>
            <person name="Obokata J."/>
            <person name="Shigenobu S."/>
        </authorList>
    </citation>
    <scope>NUCLEOTIDE SEQUENCE [LARGE SCALE GENOMIC DNA]</scope>
</reference>
<protein>
    <submittedName>
        <fullName evidence="1">Uncharacterized protein</fullName>
    </submittedName>
</protein>
<organism evidence="1 2">
    <name type="scientific">Plakobranchus ocellatus</name>
    <dbReference type="NCBI Taxonomy" id="259542"/>
    <lineage>
        <taxon>Eukaryota</taxon>
        <taxon>Metazoa</taxon>
        <taxon>Spiralia</taxon>
        <taxon>Lophotrochozoa</taxon>
        <taxon>Mollusca</taxon>
        <taxon>Gastropoda</taxon>
        <taxon>Heterobranchia</taxon>
        <taxon>Euthyneura</taxon>
        <taxon>Panpulmonata</taxon>
        <taxon>Sacoglossa</taxon>
        <taxon>Placobranchoidea</taxon>
        <taxon>Plakobranchidae</taxon>
        <taxon>Plakobranchus</taxon>
    </lineage>
</organism>
<sequence>MPARADQPSLLLSILTPHKDCYSHPLVLQKFGNIIEMVSPEGSPSSSVPHSNSPISGHGYITVYCGQRGTSTLKWTDTTWCGGWADQWLVLTATNLTPPHQRPWHARSLASNPISSAGQDRDQSLAGQNWGDGLLLLPGELLEQ</sequence>
<comment type="caution">
    <text evidence="1">The sequence shown here is derived from an EMBL/GenBank/DDBJ whole genome shotgun (WGS) entry which is preliminary data.</text>
</comment>
<gene>
    <name evidence="1" type="ORF">PoB_000631700</name>
</gene>
<dbReference type="AlphaFoldDB" id="A0AAV3YBK7"/>
<keyword evidence="2" id="KW-1185">Reference proteome</keyword>
<name>A0AAV3YBK7_9GAST</name>
<dbReference type="Proteomes" id="UP000735302">
    <property type="component" value="Unassembled WGS sequence"/>
</dbReference>
<evidence type="ECO:0000313" key="1">
    <source>
        <dbReference type="EMBL" id="GFN79811.1"/>
    </source>
</evidence>
<dbReference type="EMBL" id="BLXT01000744">
    <property type="protein sequence ID" value="GFN79811.1"/>
    <property type="molecule type" value="Genomic_DNA"/>
</dbReference>
<proteinExistence type="predicted"/>
<accession>A0AAV3YBK7</accession>